<protein>
    <recommendedName>
        <fullName evidence="5">Bypass of forespore C C-terminal domain-containing protein</fullName>
    </recommendedName>
</protein>
<evidence type="ECO:0008006" key="5">
    <source>
        <dbReference type="Google" id="ProtNLM"/>
    </source>
</evidence>
<organism evidence="3 4">
    <name type="scientific">Emergencia timonensis</name>
    <dbReference type="NCBI Taxonomy" id="1776384"/>
    <lineage>
        <taxon>Bacteria</taxon>
        <taxon>Bacillati</taxon>
        <taxon>Bacillota</taxon>
        <taxon>Clostridia</taxon>
        <taxon>Peptostreptococcales</taxon>
        <taxon>Anaerovoracaceae</taxon>
        <taxon>Emergencia</taxon>
    </lineage>
</organism>
<keyword evidence="4" id="KW-1185">Reference proteome</keyword>
<keyword evidence="2" id="KW-1133">Transmembrane helix</keyword>
<dbReference type="GeneID" id="83006167"/>
<dbReference type="OrthoDB" id="2084156at2"/>
<comment type="caution">
    <text evidence="3">The sequence shown here is derived from an EMBL/GenBank/DDBJ whole genome shotgun (WGS) entry which is preliminary data.</text>
</comment>
<feature type="region of interest" description="Disordered" evidence="1">
    <location>
        <begin position="38"/>
        <end position="74"/>
    </location>
</feature>
<keyword evidence="2" id="KW-0812">Transmembrane</keyword>
<keyword evidence="2" id="KW-0472">Membrane</keyword>
<accession>A0A415E3U3</accession>
<evidence type="ECO:0000256" key="2">
    <source>
        <dbReference type="SAM" id="Phobius"/>
    </source>
</evidence>
<sequence>MFSQKKRNLTWIYVCIVLLIAVIAVFILIGALSNKNAEDAERTNLESKVSEENQSGPDADNSTDVQDQDQNDDDQDKFYQSYYLVKYDNNVIKIYFSDETGKLTELESTSIVYETLSQGDQAKFREGIKVENRDDLNRLMMDYES</sequence>
<dbReference type="RefSeq" id="WP_067542032.1">
    <property type="nucleotide sequence ID" value="NZ_AP025567.1"/>
</dbReference>
<feature type="compositionally biased region" description="Polar residues" evidence="1">
    <location>
        <begin position="52"/>
        <end position="63"/>
    </location>
</feature>
<proteinExistence type="predicted"/>
<dbReference type="Proteomes" id="UP000284841">
    <property type="component" value="Unassembled WGS sequence"/>
</dbReference>
<dbReference type="AlphaFoldDB" id="A0A415E3U3"/>
<evidence type="ECO:0000313" key="4">
    <source>
        <dbReference type="Proteomes" id="UP000284841"/>
    </source>
</evidence>
<gene>
    <name evidence="3" type="ORF">DW099_07730</name>
</gene>
<feature type="transmembrane region" description="Helical" evidence="2">
    <location>
        <begin position="12"/>
        <end position="32"/>
    </location>
</feature>
<dbReference type="STRING" id="1776384.GCA_900086585_03881"/>
<reference evidence="3 4" key="1">
    <citation type="submission" date="2018-08" db="EMBL/GenBank/DDBJ databases">
        <title>A genome reference for cultivated species of the human gut microbiota.</title>
        <authorList>
            <person name="Zou Y."/>
            <person name="Xue W."/>
            <person name="Luo G."/>
        </authorList>
    </citation>
    <scope>NUCLEOTIDE SEQUENCE [LARGE SCALE GENOMIC DNA]</scope>
    <source>
        <strain evidence="3 4">AM07-24</strain>
    </source>
</reference>
<feature type="compositionally biased region" description="Basic and acidic residues" evidence="1">
    <location>
        <begin position="38"/>
        <end position="51"/>
    </location>
</feature>
<evidence type="ECO:0000256" key="1">
    <source>
        <dbReference type="SAM" id="MobiDB-lite"/>
    </source>
</evidence>
<name>A0A415E3U3_9FIRM</name>
<dbReference type="EMBL" id="QRMS01000002">
    <property type="protein sequence ID" value="RHJ88290.1"/>
    <property type="molecule type" value="Genomic_DNA"/>
</dbReference>
<evidence type="ECO:0000313" key="3">
    <source>
        <dbReference type="EMBL" id="RHJ88290.1"/>
    </source>
</evidence>